<dbReference type="NCBIfam" id="NF045477">
    <property type="entry name" value="LPO_1073_dom"/>
    <property type="match status" value="1"/>
</dbReference>
<evidence type="ECO:0000313" key="2">
    <source>
        <dbReference type="EMBL" id="GFG58244.1"/>
    </source>
</evidence>
<comment type="caution">
    <text evidence="2">The sequence shown here is derived from an EMBL/GenBank/DDBJ whole genome shotgun (WGS) entry which is preliminary data.</text>
</comment>
<dbReference type="AlphaFoldDB" id="A0A7I9WKM1"/>
<feature type="transmembrane region" description="Helical" evidence="1">
    <location>
        <begin position="6"/>
        <end position="26"/>
    </location>
</feature>
<keyword evidence="1" id="KW-0812">Transmembrane</keyword>
<organism evidence="2 3">
    <name type="scientific">Mycolicibacterium murale</name>
    <dbReference type="NCBI Taxonomy" id="182220"/>
    <lineage>
        <taxon>Bacteria</taxon>
        <taxon>Bacillati</taxon>
        <taxon>Actinomycetota</taxon>
        <taxon>Actinomycetes</taxon>
        <taxon>Mycobacteriales</taxon>
        <taxon>Mycobacteriaceae</taxon>
        <taxon>Mycolicibacterium</taxon>
    </lineage>
</organism>
<dbReference type="Proteomes" id="UP000465241">
    <property type="component" value="Unassembled WGS sequence"/>
</dbReference>
<feature type="transmembrane region" description="Helical" evidence="1">
    <location>
        <begin position="33"/>
        <end position="53"/>
    </location>
</feature>
<protein>
    <submittedName>
        <fullName evidence="2">Uncharacterized protein</fullName>
    </submittedName>
</protein>
<dbReference type="EMBL" id="BLKT01000003">
    <property type="protein sequence ID" value="GFG58244.1"/>
    <property type="molecule type" value="Genomic_DNA"/>
</dbReference>
<accession>A0A7I9WKM1</accession>
<sequence length="467" mass="52337">MLRQRLMWGGTTLTSLIMTYLTYVAVEGQLARTVFFVIFGLAFLASIVMLPWGQNEDGSAKRLSSFIIRGSRSATLVTGDKSTSTGVVVASGKSVVNQTGLQITMSELRQQTLDVSRAVVLPEAQTIASEAVRAELDRRLGGFIDKVLREFNETDPVLFNQWDKPRFKAAFISAQNSVLETGDEDLADLQSKLLTALAQQPKIRSRREIFLRQAIDIAPRLSTEHVNALAVQAFFISFEWAEPWDYDWIINALHTFLHPYFGRVPTSSLDYQYMSSTGVCQTGQLGSYSGGPYKVIYDRYPNAMYRAFTNSELEHLLNDKMENPDLKAYLDLLEPYAPHSAHIIKTPIGEAAPVDELQFRLRTEYVATILTQNDRAGKQLPPKQGVMRDLIRQKTITIDDFRSRIADRSTDLATLMNTFEQTGALNFSLQPVGYVIAQHEIGKKNPHIASIMDQALNSGENDDAKPR</sequence>
<evidence type="ECO:0000256" key="1">
    <source>
        <dbReference type="SAM" id="Phobius"/>
    </source>
</evidence>
<proteinExistence type="predicted"/>
<reference evidence="2 3" key="1">
    <citation type="journal article" date="2019" name="Emerg. Microbes Infect.">
        <title>Comprehensive subspecies identification of 175 nontuberculous mycobacteria species based on 7547 genomic profiles.</title>
        <authorList>
            <person name="Matsumoto Y."/>
            <person name="Kinjo T."/>
            <person name="Motooka D."/>
            <person name="Nabeya D."/>
            <person name="Jung N."/>
            <person name="Uechi K."/>
            <person name="Horii T."/>
            <person name="Iida T."/>
            <person name="Fujita J."/>
            <person name="Nakamura S."/>
        </authorList>
    </citation>
    <scope>NUCLEOTIDE SEQUENCE [LARGE SCALE GENOMIC DNA]</scope>
    <source>
        <strain evidence="2 3">JCM 13392</strain>
    </source>
</reference>
<keyword evidence="1" id="KW-0472">Membrane</keyword>
<keyword evidence="3" id="KW-1185">Reference proteome</keyword>
<keyword evidence="1" id="KW-1133">Transmembrane helix</keyword>
<evidence type="ECO:0000313" key="3">
    <source>
        <dbReference type="Proteomes" id="UP000465241"/>
    </source>
</evidence>
<gene>
    <name evidence="2" type="ORF">MMUR_23800</name>
</gene>
<name>A0A7I9WKM1_9MYCO</name>
<dbReference type="InterPro" id="IPR053773">
    <property type="entry name" value="Vpar_1526-like"/>
</dbReference>